<evidence type="ECO:0000313" key="1">
    <source>
        <dbReference type="EMBL" id="KAJ1724862.1"/>
    </source>
</evidence>
<comment type="caution">
    <text evidence="1">The sequence shown here is derived from an EMBL/GenBank/DDBJ whole genome shotgun (WGS) entry which is preliminary data.</text>
</comment>
<dbReference type="OrthoDB" id="1431247at2759"/>
<evidence type="ECO:0000313" key="2">
    <source>
        <dbReference type="Proteomes" id="UP001149813"/>
    </source>
</evidence>
<dbReference type="EMBL" id="JANBOJ010000019">
    <property type="protein sequence ID" value="KAJ1724862.1"/>
    <property type="molecule type" value="Genomic_DNA"/>
</dbReference>
<dbReference type="Gene3D" id="2.60.40.790">
    <property type="match status" value="1"/>
</dbReference>
<name>A0A9W7Y6T4_9FUNG</name>
<evidence type="ECO:0008006" key="3">
    <source>
        <dbReference type="Google" id="ProtNLM"/>
    </source>
</evidence>
<proteinExistence type="predicted"/>
<reference evidence="1" key="1">
    <citation type="submission" date="2022-07" db="EMBL/GenBank/DDBJ databases">
        <title>Phylogenomic reconstructions and comparative analyses of Kickxellomycotina fungi.</title>
        <authorList>
            <person name="Reynolds N.K."/>
            <person name="Stajich J.E."/>
            <person name="Barry K."/>
            <person name="Grigoriev I.V."/>
            <person name="Crous P."/>
            <person name="Smith M.E."/>
        </authorList>
    </citation>
    <scope>NUCLEOTIDE SEQUENCE</scope>
    <source>
        <strain evidence="1">NBRC 32514</strain>
    </source>
</reference>
<protein>
    <recommendedName>
        <fullName evidence="3">SHSP domain-containing protein</fullName>
    </recommendedName>
</protein>
<keyword evidence="2" id="KW-1185">Reference proteome</keyword>
<dbReference type="InterPro" id="IPR008978">
    <property type="entry name" value="HSP20-like_chaperone"/>
</dbReference>
<dbReference type="Proteomes" id="UP001149813">
    <property type="component" value="Unassembled WGS sequence"/>
</dbReference>
<dbReference type="SUPFAM" id="SSF49764">
    <property type="entry name" value="HSP20-like chaperones"/>
    <property type="match status" value="1"/>
</dbReference>
<gene>
    <name evidence="1" type="ORF">LPJ53_000930</name>
</gene>
<dbReference type="AlphaFoldDB" id="A0A9W7Y6T4"/>
<organism evidence="1 2">
    <name type="scientific">Coemansia erecta</name>
    <dbReference type="NCBI Taxonomy" id="147472"/>
    <lineage>
        <taxon>Eukaryota</taxon>
        <taxon>Fungi</taxon>
        <taxon>Fungi incertae sedis</taxon>
        <taxon>Zoopagomycota</taxon>
        <taxon>Kickxellomycotina</taxon>
        <taxon>Kickxellomycetes</taxon>
        <taxon>Kickxellales</taxon>
        <taxon>Kickxellaceae</taxon>
        <taxon>Coemansia</taxon>
    </lineage>
</organism>
<accession>A0A9W7Y6T4</accession>
<sequence length="152" mass="17014">MASQRDNVIAKTGQEMGQLFNRFFGSIEALRQARTQPATSDVNATIASISSDLWAPQIERHEDEHSITLRAYLPNVARSQIRIDTGTRGRLKIYGESNSQTVYESGGDRITERQLGQIEKDIPLPESAMVEQMTVLDDERNGVVITIPKKIK</sequence>